<dbReference type="GO" id="GO:0030288">
    <property type="term" value="C:outer membrane-bounded periplasmic space"/>
    <property type="evidence" value="ECO:0007669"/>
    <property type="project" value="TreeGrafter"/>
</dbReference>
<evidence type="ECO:0000256" key="4">
    <source>
        <dbReference type="ARBA" id="ARBA00022825"/>
    </source>
</evidence>
<dbReference type="GO" id="GO:0006508">
    <property type="term" value="P:proteolysis"/>
    <property type="evidence" value="ECO:0007669"/>
    <property type="project" value="UniProtKB-KW"/>
</dbReference>
<dbReference type="EMBL" id="BARS01037521">
    <property type="protein sequence ID" value="GAG14203.1"/>
    <property type="molecule type" value="Genomic_DNA"/>
</dbReference>
<reference evidence="6" key="1">
    <citation type="journal article" date="2014" name="Front. Microbiol.">
        <title>High frequency of phylogenetically diverse reductive dehalogenase-homologous genes in deep subseafloor sedimentary metagenomes.</title>
        <authorList>
            <person name="Kawai M."/>
            <person name="Futagami T."/>
            <person name="Toyoda A."/>
            <person name="Takaki Y."/>
            <person name="Nishi S."/>
            <person name="Hori S."/>
            <person name="Arai W."/>
            <person name="Tsubouchi T."/>
            <person name="Morono Y."/>
            <person name="Uchiyama I."/>
            <person name="Ito T."/>
            <person name="Fujiyama A."/>
            <person name="Inagaki F."/>
            <person name="Takami H."/>
        </authorList>
    </citation>
    <scope>NUCLEOTIDE SEQUENCE</scope>
    <source>
        <strain evidence="6">Expedition CK06-06</strain>
    </source>
</reference>
<keyword evidence="3" id="KW-0378">Hydrolase</keyword>
<feature type="non-terminal residue" evidence="6">
    <location>
        <position position="206"/>
    </location>
</feature>
<evidence type="ECO:0000256" key="1">
    <source>
        <dbReference type="ARBA" id="ARBA00009179"/>
    </source>
</evidence>
<dbReference type="InterPro" id="IPR001478">
    <property type="entry name" value="PDZ"/>
</dbReference>
<dbReference type="Gene3D" id="2.30.42.10">
    <property type="match status" value="1"/>
</dbReference>
<keyword evidence="2" id="KW-0645">Protease</keyword>
<comment type="similarity">
    <text evidence="1">Belongs to the peptidase S41A family.</text>
</comment>
<dbReference type="PANTHER" id="PTHR32060:SF30">
    <property type="entry name" value="CARBOXY-TERMINAL PROCESSING PROTEASE CTPA"/>
    <property type="match status" value="1"/>
</dbReference>
<dbReference type="Gene3D" id="3.30.750.44">
    <property type="match status" value="1"/>
</dbReference>
<gene>
    <name evidence="6" type="ORF">S01H1_57531</name>
</gene>
<keyword evidence="4" id="KW-0720">Serine protease</keyword>
<dbReference type="SUPFAM" id="SSF50156">
    <property type="entry name" value="PDZ domain-like"/>
    <property type="match status" value="1"/>
</dbReference>
<dbReference type="GO" id="GO:0007165">
    <property type="term" value="P:signal transduction"/>
    <property type="evidence" value="ECO:0007669"/>
    <property type="project" value="TreeGrafter"/>
</dbReference>
<dbReference type="PANTHER" id="PTHR32060">
    <property type="entry name" value="TAIL-SPECIFIC PROTEASE"/>
    <property type="match status" value="1"/>
</dbReference>
<dbReference type="CDD" id="cd06782">
    <property type="entry name" value="cpPDZ_CPP-like"/>
    <property type="match status" value="1"/>
</dbReference>
<evidence type="ECO:0000313" key="6">
    <source>
        <dbReference type="EMBL" id="GAG14203.1"/>
    </source>
</evidence>
<dbReference type="GO" id="GO:0004175">
    <property type="term" value="F:endopeptidase activity"/>
    <property type="evidence" value="ECO:0007669"/>
    <property type="project" value="TreeGrafter"/>
</dbReference>
<sequence>MILVFLHPYAWDEDVWSQSFKKISAIVPFIEENYYKEVDHEELAFSSIRGILLTLDPHSYFLEPKNLSTLREDYKGKYFGLGIMIQKHADLLKVISPLEGTPAYRLGIQPGDVISHIEGESTKPITSFQAMQKLRGKKGTKITITITREGLDEPMDITITRAEIPLYSVPYAFMLQDNIGYIFIRNFAETTTKEFREKMTLLEKLG</sequence>
<comment type="caution">
    <text evidence="6">The sequence shown here is derived from an EMBL/GenBank/DDBJ whole genome shotgun (WGS) entry which is preliminary data.</text>
</comment>
<dbReference type="FunFam" id="2.30.42.10:FF:000063">
    <property type="entry name" value="Peptidase, S41 family"/>
    <property type="match status" value="1"/>
</dbReference>
<evidence type="ECO:0000259" key="5">
    <source>
        <dbReference type="PROSITE" id="PS50106"/>
    </source>
</evidence>
<dbReference type="SMART" id="SM00228">
    <property type="entry name" value="PDZ"/>
    <property type="match status" value="1"/>
</dbReference>
<organism evidence="6">
    <name type="scientific">marine sediment metagenome</name>
    <dbReference type="NCBI Taxonomy" id="412755"/>
    <lineage>
        <taxon>unclassified sequences</taxon>
        <taxon>metagenomes</taxon>
        <taxon>ecological metagenomes</taxon>
    </lineage>
</organism>
<dbReference type="AlphaFoldDB" id="X0VP07"/>
<proteinExistence type="inferred from homology"/>
<accession>X0VP07</accession>
<evidence type="ECO:0000256" key="3">
    <source>
        <dbReference type="ARBA" id="ARBA00022801"/>
    </source>
</evidence>
<evidence type="ECO:0000256" key="2">
    <source>
        <dbReference type="ARBA" id="ARBA00022670"/>
    </source>
</evidence>
<dbReference type="InterPro" id="IPR041489">
    <property type="entry name" value="PDZ_6"/>
</dbReference>
<dbReference type="InterPro" id="IPR036034">
    <property type="entry name" value="PDZ_sf"/>
</dbReference>
<name>X0VP07_9ZZZZ</name>
<dbReference type="Gene3D" id="3.90.226.10">
    <property type="entry name" value="2-enoyl-CoA Hydratase, Chain A, domain 1"/>
    <property type="match status" value="1"/>
</dbReference>
<feature type="domain" description="PDZ" evidence="5">
    <location>
        <begin position="67"/>
        <end position="135"/>
    </location>
</feature>
<dbReference type="PROSITE" id="PS50106">
    <property type="entry name" value="PDZ"/>
    <property type="match status" value="1"/>
</dbReference>
<protein>
    <recommendedName>
        <fullName evidence="5">PDZ domain-containing protein</fullName>
    </recommendedName>
</protein>
<dbReference type="Pfam" id="PF17820">
    <property type="entry name" value="PDZ_6"/>
    <property type="match status" value="1"/>
</dbReference>
<dbReference type="GO" id="GO:0008236">
    <property type="term" value="F:serine-type peptidase activity"/>
    <property type="evidence" value="ECO:0007669"/>
    <property type="project" value="UniProtKB-KW"/>
</dbReference>